<dbReference type="AlphaFoldDB" id="A0A158L3J3"/>
<keyword evidence="3" id="KW-1185">Reference proteome</keyword>
<sequence length="94" mass="10352">MNWDVLCPQSGMVLQSFGSLRTLTTNYACGLCDVTGDTDLGDFIEVTFSISPELQRLTFHDPDSLSVEDFHWKLRFNGDGRLAGHKSGFSTSCG</sequence>
<gene>
    <name evidence="2" type="ORF">AWB74_08343</name>
</gene>
<dbReference type="EMBL" id="FCOM02000108">
    <property type="protein sequence ID" value="SAL87967.1"/>
    <property type="molecule type" value="Genomic_DNA"/>
</dbReference>
<name>A0A158L3J3_9BURK</name>
<protein>
    <recommendedName>
        <fullName evidence="1">Guanylate cyclase domain-containing protein</fullName>
    </recommendedName>
</protein>
<evidence type="ECO:0000313" key="2">
    <source>
        <dbReference type="EMBL" id="SAL87967.1"/>
    </source>
</evidence>
<organism evidence="2 3">
    <name type="scientific">Caballeronia arvi</name>
    <dbReference type="NCBI Taxonomy" id="1777135"/>
    <lineage>
        <taxon>Bacteria</taxon>
        <taxon>Pseudomonadati</taxon>
        <taxon>Pseudomonadota</taxon>
        <taxon>Betaproteobacteria</taxon>
        <taxon>Burkholderiales</taxon>
        <taxon>Burkholderiaceae</taxon>
        <taxon>Caballeronia</taxon>
    </lineage>
</organism>
<evidence type="ECO:0000259" key="1">
    <source>
        <dbReference type="Pfam" id="PF19363"/>
    </source>
</evidence>
<accession>A0A158L3J3</accession>
<reference evidence="2" key="1">
    <citation type="submission" date="2016-01" db="EMBL/GenBank/DDBJ databases">
        <authorList>
            <person name="Peeters C."/>
        </authorList>
    </citation>
    <scope>NUCLEOTIDE SEQUENCE [LARGE SCALE GENOMIC DNA]</scope>
    <source>
        <strain evidence="2">LMG 29317</strain>
    </source>
</reference>
<dbReference type="InterPro" id="IPR045983">
    <property type="entry name" value="GUC-dom-containing_N"/>
</dbReference>
<dbReference type="Proteomes" id="UP000055019">
    <property type="component" value="Unassembled WGS sequence"/>
</dbReference>
<evidence type="ECO:0000313" key="3">
    <source>
        <dbReference type="Proteomes" id="UP000055019"/>
    </source>
</evidence>
<dbReference type="Pfam" id="PF19363">
    <property type="entry name" value="DUF5939"/>
    <property type="match status" value="1"/>
</dbReference>
<proteinExistence type="predicted"/>
<comment type="caution">
    <text evidence="2">The sequence shown here is derived from an EMBL/GenBank/DDBJ whole genome shotgun (WGS) entry which is preliminary data.</text>
</comment>
<feature type="domain" description="Guanylate cyclase" evidence="1">
    <location>
        <begin position="1"/>
        <end position="75"/>
    </location>
</feature>
<dbReference type="RefSeq" id="WP_407642546.1">
    <property type="nucleotide sequence ID" value="NZ_FCOM02000108.1"/>
</dbReference>